<reference evidence="3 4" key="1">
    <citation type="submission" date="2017-10" db="EMBL/GenBank/DDBJ databases">
        <title>Comparative genomics in systemic dimorphic fungi from Ajellomycetaceae.</title>
        <authorList>
            <person name="Munoz J.F."/>
            <person name="Mcewen J.G."/>
            <person name="Clay O.K."/>
            <person name="Cuomo C.A."/>
        </authorList>
    </citation>
    <scope>NUCLEOTIDE SEQUENCE [LARGE SCALE GENOMIC DNA]</scope>
    <source>
        <strain evidence="3 4">UAMH5409</strain>
    </source>
</reference>
<evidence type="ECO:0000256" key="1">
    <source>
        <dbReference type="SAM" id="Coils"/>
    </source>
</evidence>
<feature type="coiled-coil region" evidence="1">
    <location>
        <begin position="6"/>
        <end position="54"/>
    </location>
</feature>
<name>A0A2B7XX53_9EURO</name>
<keyword evidence="1" id="KW-0175">Coiled coil</keyword>
<accession>A0A2B7XX53</accession>
<dbReference type="AlphaFoldDB" id="A0A2B7XX53"/>
<comment type="caution">
    <text evidence="3">The sequence shown here is derived from an EMBL/GenBank/DDBJ whole genome shotgun (WGS) entry which is preliminary data.</text>
</comment>
<evidence type="ECO:0000256" key="2">
    <source>
        <dbReference type="SAM" id="MobiDB-lite"/>
    </source>
</evidence>
<keyword evidence="4" id="KW-1185">Reference proteome</keyword>
<evidence type="ECO:0000313" key="4">
    <source>
        <dbReference type="Proteomes" id="UP000223968"/>
    </source>
</evidence>
<feature type="compositionally biased region" description="Basic and acidic residues" evidence="2">
    <location>
        <begin position="151"/>
        <end position="178"/>
    </location>
</feature>
<feature type="region of interest" description="Disordered" evidence="2">
    <location>
        <begin position="125"/>
        <end position="178"/>
    </location>
</feature>
<organism evidence="3 4">
    <name type="scientific">Helicocarpus griseus UAMH5409</name>
    <dbReference type="NCBI Taxonomy" id="1447875"/>
    <lineage>
        <taxon>Eukaryota</taxon>
        <taxon>Fungi</taxon>
        <taxon>Dikarya</taxon>
        <taxon>Ascomycota</taxon>
        <taxon>Pezizomycotina</taxon>
        <taxon>Eurotiomycetes</taxon>
        <taxon>Eurotiomycetidae</taxon>
        <taxon>Onygenales</taxon>
        <taxon>Ajellomycetaceae</taxon>
        <taxon>Helicocarpus</taxon>
    </lineage>
</organism>
<evidence type="ECO:0000313" key="3">
    <source>
        <dbReference type="EMBL" id="PGH13148.1"/>
    </source>
</evidence>
<dbReference type="Proteomes" id="UP000223968">
    <property type="component" value="Unassembled WGS sequence"/>
</dbReference>
<sequence length="178" mass="19203">MSQKTAEKKDLKIESLQVEVARLAAENAAFAGLVERLEREKKEAENKAEISVFSTSPIHRFAKTEKELSSQHIVSALQGMEQSQVFFSDAASTPKRGSDISSVGGESGGVAETAIVGLAKRYASRNPDTDTVYSRGRFLCRDGNPTPNRAAQEREGDTGEGREEGQGDGSRRGGREGI</sequence>
<feature type="region of interest" description="Disordered" evidence="2">
    <location>
        <begin position="88"/>
        <end position="107"/>
    </location>
</feature>
<gene>
    <name evidence="3" type="ORF">AJ79_03855</name>
</gene>
<dbReference type="EMBL" id="PDNB01000049">
    <property type="protein sequence ID" value="PGH13148.1"/>
    <property type="molecule type" value="Genomic_DNA"/>
</dbReference>
<protein>
    <submittedName>
        <fullName evidence="3">Uncharacterized protein</fullName>
    </submittedName>
</protein>
<proteinExistence type="predicted"/>